<feature type="region of interest" description="Disordered" evidence="2">
    <location>
        <begin position="173"/>
        <end position="446"/>
    </location>
</feature>
<gene>
    <name evidence="3" type="ORF">DB88DRAFT_507132</name>
</gene>
<keyword evidence="1" id="KW-0175">Coiled coil</keyword>
<feature type="compositionally biased region" description="Polar residues" evidence="2">
    <location>
        <begin position="382"/>
        <end position="394"/>
    </location>
</feature>
<feature type="region of interest" description="Disordered" evidence="2">
    <location>
        <begin position="801"/>
        <end position="922"/>
    </location>
</feature>
<feature type="compositionally biased region" description="Basic and acidic residues" evidence="2">
    <location>
        <begin position="28"/>
        <end position="50"/>
    </location>
</feature>
<dbReference type="Proteomes" id="UP001182556">
    <property type="component" value="Unassembled WGS sequence"/>
</dbReference>
<feature type="region of interest" description="Disordered" evidence="2">
    <location>
        <begin position="1035"/>
        <end position="1062"/>
    </location>
</feature>
<feature type="coiled-coil region" evidence="1">
    <location>
        <begin position="1430"/>
        <end position="1503"/>
    </location>
</feature>
<feature type="compositionally biased region" description="Polar residues" evidence="2">
    <location>
        <begin position="249"/>
        <end position="262"/>
    </location>
</feature>
<feature type="compositionally biased region" description="Polar residues" evidence="2">
    <location>
        <begin position="842"/>
        <end position="863"/>
    </location>
</feature>
<feature type="compositionally biased region" description="Basic and acidic residues" evidence="2">
    <location>
        <begin position="87"/>
        <end position="96"/>
    </location>
</feature>
<accession>A0AAD9FVU6</accession>
<dbReference type="PANTHER" id="PTHR34491">
    <property type="entry name" value="A-TYPE INCLUSION PROTEIN, PUTATIVE-RELATED"/>
    <property type="match status" value="1"/>
</dbReference>
<name>A0AAD9FVU6_PAPLA</name>
<feature type="compositionally biased region" description="Polar residues" evidence="2">
    <location>
        <begin position="203"/>
        <end position="221"/>
    </location>
</feature>
<dbReference type="PANTHER" id="PTHR34491:SF156">
    <property type="entry name" value="KINESIN MOTOR DOMAIN-CONTAINING PROTEIN"/>
    <property type="match status" value="1"/>
</dbReference>
<feature type="region of interest" description="Disordered" evidence="2">
    <location>
        <begin position="1553"/>
        <end position="1615"/>
    </location>
</feature>
<dbReference type="Gene3D" id="1.10.287.1490">
    <property type="match status" value="1"/>
</dbReference>
<feature type="region of interest" description="Disordered" evidence="2">
    <location>
        <begin position="1"/>
        <end position="161"/>
    </location>
</feature>
<feature type="region of interest" description="Disordered" evidence="2">
    <location>
        <begin position="459"/>
        <end position="500"/>
    </location>
</feature>
<feature type="compositionally biased region" description="Basic and acidic residues" evidence="2">
    <location>
        <begin position="430"/>
        <end position="439"/>
    </location>
</feature>
<evidence type="ECO:0000256" key="1">
    <source>
        <dbReference type="SAM" id="Coils"/>
    </source>
</evidence>
<proteinExistence type="predicted"/>
<organism evidence="3 4">
    <name type="scientific">Papiliotrema laurentii</name>
    <name type="common">Cryptococcus laurentii</name>
    <dbReference type="NCBI Taxonomy" id="5418"/>
    <lineage>
        <taxon>Eukaryota</taxon>
        <taxon>Fungi</taxon>
        <taxon>Dikarya</taxon>
        <taxon>Basidiomycota</taxon>
        <taxon>Agaricomycotina</taxon>
        <taxon>Tremellomycetes</taxon>
        <taxon>Tremellales</taxon>
        <taxon>Rhynchogastremaceae</taxon>
        <taxon>Papiliotrema</taxon>
    </lineage>
</organism>
<evidence type="ECO:0000313" key="4">
    <source>
        <dbReference type="Proteomes" id="UP001182556"/>
    </source>
</evidence>
<feature type="compositionally biased region" description="Pro residues" evidence="2">
    <location>
        <begin position="15"/>
        <end position="24"/>
    </location>
</feature>
<protein>
    <submittedName>
        <fullName evidence="3">Uncharacterized protein</fullName>
    </submittedName>
</protein>
<feature type="coiled-coil region" evidence="1">
    <location>
        <begin position="1265"/>
        <end position="1383"/>
    </location>
</feature>
<feature type="compositionally biased region" description="Polar residues" evidence="2">
    <location>
        <begin position="878"/>
        <end position="892"/>
    </location>
</feature>
<sequence>MLAAGEVQQRRVSPSPSPIAPTPQAPKAVKEDMSPGEKEEVAKLHRRENPSPESILSEPGHNNGPDIANKPELPLDTSGLSKSPKLSKSEPIDEQHIPQQSGPSEESPDITTATANIGGGTKTQLPDATMMSHVPGSKRAQIPSLSADETDNPWDAPLEGSLAGFEQLMSAERAAYHSHGSKSPNSSGQGLLVSPGKAKDRQTNAVKPQTQAYASSVSTGQHADGRVRPTVSHPTIRPEGLASLPPKPESSQPTQTISSGNHSPKRTKRGRDDQPSRSDVTSLSPPQDGQWAGIPEPRTTREPGAVNNAFLRKTLASMLRGNKETEERRAARRSRHSDPSVSSLVNEFATAPDEPISGHDCGSKQNSADEPISVQVDAGVSAYSSSEDSTLHTSTRLEDDEVLPRETPQTITPAKSIRISLTLQRRHQTREKPLAERGPHAGGTMDDLFTAPIQGLSTRSEGKLLIPNKGTDESTSSSLPDARAPMVSDSSDGPEDPATVAPEGEVAKQVYERSAVPHTTQYRPPTPHLSVTNAVNHSQVFSIPLVEEAATLVKRDESAASFKVQSTKLRSDAGAFVPSADLQPSRSLVDASTNTLDEDVEGRAQKKRGKLRPSAAAFVPRPASTRRHLLLPHVAPGAPASPGIVPDTFAFAPALPNLLPAGQGFTPHFPQPFLFGQNVPGLGRSTPAFINRPTHMPARVPGYVPPSQILLGQARHPHVARPPIGHPADFVPGPRVISAMATLPSMSSRHGPHSLSGEVPSRPMAEMPLTGILKSAQTRPRVARIPDDILRNMMPSTARHETFEASGSTVGTPASVLVDPTSVKPLTLGDPDRDVQPLPSDMPSTGPQSRASESGRRTFTITIDDTGPGSEMVAQSPAPLSSSVPAETSHSLEAQPADTIFTSTEDSPPSGRRHTPRLSPIRFPTGVHLRVGSLTSPQIIPQSPSPMLLDEELTARPEQPAATFAGTEIKIDPAADDRRFREWVYPAGGDHHSKPSISRRHTMPTEFASLGEPPAAGIASTFSTRVHGLREILARGSMGGGNGDSSLEDTMTRRKVSTQSSAEFPLRRERKTLTVVNSTPEGDESPGGIPAFESPAPMDMDAMMDIVLQTLRRIELGEQDRRPIASSVVTIDGSAVEKIEGIFEQIRQTISILSDETIELASTLRTATAHEDLTRHLEKQSSLLESLVTTFASPHLPQELPADLLKRIEEISEAVGAGQSSIMDSFETHQVSRFSELEDLLGGLRASQDETAGVIHSIRAAQPQVDELRQQLVEANDALRATKVEYGHATTRLSALEDENRQVRGEKVDVEEKLKKLETKETELREQLDKLVSGQTAAERERDALSDALRARMADTERFNEELERARAELLSHKEKAAAHEGTAKSLEVISAANTAFHEELLSRMARLDEGMHESMGSRVKEYEAVLDRNKVLQSEVDGLRGKLESALADVLSIKTEREKEVSGHKISVANLEARLASEVKAREECERRGQDLIKELEKARGNRENALLVANERASWARMTDVRIQAMAQECVYWRQFALESDRKKYRAYMASSPFRGPEGTPKSPEEKARVETASPSHTSGIAHPLMASTSSIVSDGEVKPVSENPEGRLWNAA</sequence>
<comment type="caution">
    <text evidence="3">The sequence shown here is derived from an EMBL/GenBank/DDBJ whole genome shotgun (WGS) entry which is preliminary data.</text>
</comment>
<evidence type="ECO:0000256" key="2">
    <source>
        <dbReference type="SAM" id="MobiDB-lite"/>
    </source>
</evidence>
<feature type="compositionally biased region" description="Polar residues" evidence="2">
    <location>
        <begin position="407"/>
        <end position="423"/>
    </location>
</feature>
<reference evidence="3" key="1">
    <citation type="submission" date="2023-02" db="EMBL/GenBank/DDBJ databases">
        <title>Identification and recombinant expression of a fungal hydrolase from Papiliotrema laurentii that hydrolyzes apple cutin and clears colloidal polyester polyurethane.</title>
        <authorList>
            <consortium name="DOE Joint Genome Institute"/>
            <person name="Roman V.A."/>
            <person name="Bojanowski C."/>
            <person name="Crable B.R."/>
            <person name="Wagner D.N."/>
            <person name="Hung C.S."/>
            <person name="Nadeau L.J."/>
            <person name="Schratz L."/>
            <person name="Haridas S."/>
            <person name="Pangilinan J."/>
            <person name="Lipzen A."/>
            <person name="Na H."/>
            <person name="Yan M."/>
            <person name="Ng V."/>
            <person name="Grigoriev I.V."/>
            <person name="Spatafora J.W."/>
            <person name="Barlow D."/>
            <person name="Biffinger J."/>
            <person name="Kelley-Loughnane N."/>
            <person name="Varaljay V.A."/>
            <person name="Crookes-Goodson W.J."/>
        </authorList>
    </citation>
    <scope>NUCLEOTIDE SEQUENCE</scope>
    <source>
        <strain evidence="3">5307AH</strain>
    </source>
</reference>
<feature type="compositionally biased region" description="Polar residues" evidence="2">
    <location>
        <begin position="277"/>
        <end position="287"/>
    </location>
</feature>
<evidence type="ECO:0000313" key="3">
    <source>
        <dbReference type="EMBL" id="KAK1927027.1"/>
    </source>
</evidence>
<keyword evidence="4" id="KW-1185">Reference proteome</keyword>
<dbReference type="EMBL" id="JAODAN010000001">
    <property type="protein sequence ID" value="KAK1927027.1"/>
    <property type="molecule type" value="Genomic_DNA"/>
</dbReference>